<organism evidence="2 3">
    <name type="scientific">Lentilactobacillus senioris DSM 24302 = JCM 17472</name>
    <dbReference type="NCBI Taxonomy" id="1423802"/>
    <lineage>
        <taxon>Bacteria</taxon>
        <taxon>Bacillati</taxon>
        <taxon>Bacillota</taxon>
        <taxon>Bacilli</taxon>
        <taxon>Lactobacillales</taxon>
        <taxon>Lactobacillaceae</taxon>
        <taxon>Lentilactobacillus</taxon>
    </lineage>
</organism>
<feature type="transmembrane region" description="Helical" evidence="1">
    <location>
        <begin position="366"/>
        <end position="384"/>
    </location>
</feature>
<comment type="caution">
    <text evidence="2">The sequence shown here is derived from an EMBL/GenBank/DDBJ whole genome shotgun (WGS) entry which is preliminary data.</text>
</comment>
<protein>
    <submittedName>
        <fullName evidence="2">Bacterial membrane protein YfhO</fullName>
    </submittedName>
</protein>
<feature type="transmembrane region" description="Helical" evidence="1">
    <location>
        <begin position="465"/>
        <end position="486"/>
    </location>
</feature>
<evidence type="ECO:0000256" key="1">
    <source>
        <dbReference type="SAM" id="Phobius"/>
    </source>
</evidence>
<dbReference type="EMBL" id="AYZR01000009">
    <property type="protein sequence ID" value="KRM93322.1"/>
    <property type="molecule type" value="Genomic_DNA"/>
</dbReference>
<dbReference type="PANTHER" id="PTHR38454">
    <property type="entry name" value="INTEGRAL MEMBRANE PROTEIN-RELATED"/>
    <property type="match status" value="1"/>
</dbReference>
<reference evidence="2 3" key="1">
    <citation type="journal article" date="2015" name="Genome Announc.">
        <title>Expanding the biotechnology potential of lactobacilli through comparative genomics of 213 strains and associated genera.</title>
        <authorList>
            <person name="Sun Z."/>
            <person name="Harris H.M."/>
            <person name="McCann A."/>
            <person name="Guo C."/>
            <person name="Argimon S."/>
            <person name="Zhang W."/>
            <person name="Yang X."/>
            <person name="Jeffery I.B."/>
            <person name="Cooney J.C."/>
            <person name="Kagawa T.F."/>
            <person name="Liu W."/>
            <person name="Song Y."/>
            <person name="Salvetti E."/>
            <person name="Wrobel A."/>
            <person name="Rasinkangas P."/>
            <person name="Parkhill J."/>
            <person name="Rea M.C."/>
            <person name="O'Sullivan O."/>
            <person name="Ritari J."/>
            <person name="Douillard F.P."/>
            <person name="Paul Ross R."/>
            <person name="Yang R."/>
            <person name="Briner A.E."/>
            <person name="Felis G.E."/>
            <person name="de Vos W.M."/>
            <person name="Barrangou R."/>
            <person name="Klaenhammer T.R."/>
            <person name="Caufield P.W."/>
            <person name="Cui Y."/>
            <person name="Zhang H."/>
            <person name="O'Toole P.W."/>
        </authorList>
    </citation>
    <scope>NUCLEOTIDE SEQUENCE [LARGE SCALE GENOMIC DNA]</scope>
    <source>
        <strain evidence="2 3">DSM 24302</strain>
    </source>
</reference>
<gene>
    <name evidence="2" type="ORF">FC56_GL000989</name>
</gene>
<feature type="transmembrane region" description="Helical" evidence="1">
    <location>
        <begin position="435"/>
        <end position="453"/>
    </location>
</feature>
<dbReference type="Proteomes" id="UP000051256">
    <property type="component" value="Unassembled WGS sequence"/>
</dbReference>
<dbReference type="PATRIC" id="fig|1423802.4.peg.1002"/>
<dbReference type="Pfam" id="PF09586">
    <property type="entry name" value="YfhO"/>
    <property type="match status" value="1"/>
</dbReference>
<keyword evidence="3" id="KW-1185">Reference proteome</keyword>
<sequence>MVNTSTSKTKKRTKFNYYLWATLVPIGLLAIILSILQIAPFGGKSLLISDLATQYLPFFADLRSQLLHHSISSYSFLVSIGDGMLPIYTYYLMSPLNLIIVFFSKAQLPLAINIIISCKIILSSISMSWFLQRKYQSTSLVGVAGGIAYGFCSFVAMYFYDLMWLDALIGLPIIIWGLERLVKYQKSWLYTFALAFTIIINYYMGYIICVFAVIYLVYLLIKQRPQNINWTNYLRSVRPVIFRFIWFSLLAGLLSGFMLLPTVLAMLSTGKGVFSWWSFIPFPAFGPSSLVNLGVGASNFDGRLLHGPSIFSGSFFLIGAIVYFRSSRITKPNKRAAGWLLLAILLGMGIETFNTIWHMFQQPAGFPFRMVYLFSFAVIMLTYEGYLQGMFAEKQVLIKTAVLIMVLILIGYAVANFTANQQDLNQLLTYQYFVSNWNIIFAAAFLLATVMVIGTGKNHYQLSQYLILLLVSVEMGFNFLEANWTMPLVQTKQYSQAFQRSEDQFSKLNDKQFYRSTVYNLDLRKSFPVDYNGYNDSLIFGYRGINSYSSTLNSNTRHVLNSLGFDSRNVRRIGSMGATPVAQQLLGLKYDVVIDGNRSKAVVNQQTSGLGFMTNKQIEDIHFNANQPFYNLNSLVNAEVGRSENPFVLDRIVKTKQTKHNDRFQYRLTVKSQLTGQQYLYVPQVRLADTEVKINGKAIDPTLQGLGTQIIKINQVTKGQTTDIEIDSKQPIYDLSQSVASFDQSRFDKVYQDLNQHALKVEHADQLTSQGSHFKGEVNVSAAKPILLVSLPYNDGWQVRSDGKRAATVKVADGLLGVKLTPGKHQLQFDYQVEGLKAGIIVSIISILMMLGTAGWQLFKK</sequence>
<keyword evidence="1" id="KW-0472">Membrane</keyword>
<feature type="transmembrane region" description="Helical" evidence="1">
    <location>
        <begin position="17"/>
        <end position="39"/>
    </location>
</feature>
<feature type="transmembrane region" description="Helical" evidence="1">
    <location>
        <begin position="396"/>
        <end position="415"/>
    </location>
</feature>
<feature type="transmembrane region" description="Helical" evidence="1">
    <location>
        <begin position="838"/>
        <end position="859"/>
    </location>
</feature>
<feature type="transmembrane region" description="Helical" evidence="1">
    <location>
        <begin position="190"/>
        <end position="221"/>
    </location>
</feature>
<feature type="transmembrane region" description="Helical" evidence="1">
    <location>
        <begin position="241"/>
        <end position="267"/>
    </location>
</feature>
<feature type="transmembrane region" description="Helical" evidence="1">
    <location>
        <begin position="138"/>
        <end position="156"/>
    </location>
</feature>
<proteinExistence type="predicted"/>
<dbReference type="STRING" id="1423802.FC56_GL000989"/>
<dbReference type="RefSeq" id="WP_056978813.1">
    <property type="nucleotide sequence ID" value="NZ_AYZR01000009.1"/>
</dbReference>
<accession>A0A0R2CQ04</accession>
<keyword evidence="1" id="KW-0812">Transmembrane</keyword>
<evidence type="ECO:0000313" key="3">
    <source>
        <dbReference type="Proteomes" id="UP000051256"/>
    </source>
</evidence>
<feature type="transmembrane region" description="Helical" evidence="1">
    <location>
        <begin position="111"/>
        <end position="131"/>
    </location>
</feature>
<feature type="transmembrane region" description="Helical" evidence="1">
    <location>
        <begin position="305"/>
        <end position="324"/>
    </location>
</feature>
<feature type="transmembrane region" description="Helical" evidence="1">
    <location>
        <begin position="336"/>
        <end position="360"/>
    </location>
</feature>
<keyword evidence="1" id="KW-1133">Transmembrane helix</keyword>
<evidence type="ECO:0000313" key="2">
    <source>
        <dbReference type="EMBL" id="KRM93322.1"/>
    </source>
</evidence>
<name>A0A0R2CQ04_9LACO</name>
<dbReference type="PANTHER" id="PTHR38454:SF1">
    <property type="entry name" value="INTEGRAL MEMBRANE PROTEIN"/>
    <property type="match status" value="1"/>
</dbReference>
<dbReference type="AlphaFoldDB" id="A0A0R2CQ04"/>
<dbReference type="InterPro" id="IPR018580">
    <property type="entry name" value="Uncharacterised_YfhO"/>
</dbReference>